<reference evidence="3 4" key="1">
    <citation type="submission" date="2019-03" db="EMBL/GenBank/DDBJ databases">
        <title>Draft genome sequences of novel Actinobacteria.</title>
        <authorList>
            <person name="Sahin N."/>
            <person name="Ay H."/>
            <person name="Saygin H."/>
        </authorList>
    </citation>
    <scope>NUCLEOTIDE SEQUENCE [LARGE SCALE GENOMIC DNA]</scope>
    <source>
        <strain evidence="3 4">H3C3</strain>
    </source>
</reference>
<proteinExistence type="predicted"/>
<dbReference type="PANTHER" id="PTHR43364:SF4">
    <property type="entry name" value="NAD(P)-LINKED OXIDOREDUCTASE SUPERFAMILY PROTEIN"/>
    <property type="match status" value="1"/>
</dbReference>
<evidence type="ECO:0000256" key="1">
    <source>
        <dbReference type="ARBA" id="ARBA00023002"/>
    </source>
</evidence>
<comment type="caution">
    <text evidence="3">The sequence shown here is derived from an EMBL/GenBank/DDBJ whole genome shotgun (WGS) entry which is preliminary data.</text>
</comment>
<dbReference type="SUPFAM" id="SSF51430">
    <property type="entry name" value="NAD(P)-linked oxidoreductase"/>
    <property type="match status" value="1"/>
</dbReference>
<dbReference type="InterPro" id="IPR023210">
    <property type="entry name" value="NADP_OxRdtase_dom"/>
</dbReference>
<dbReference type="Gene3D" id="3.20.20.100">
    <property type="entry name" value="NADP-dependent oxidoreductase domain"/>
    <property type="match status" value="1"/>
</dbReference>
<keyword evidence="4" id="KW-1185">Reference proteome</keyword>
<protein>
    <submittedName>
        <fullName evidence="3">Aldo/keto reductase</fullName>
    </submittedName>
</protein>
<evidence type="ECO:0000313" key="4">
    <source>
        <dbReference type="Proteomes" id="UP000294513"/>
    </source>
</evidence>
<dbReference type="InterPro" id="IPR036812">
    <property type="entry name" value="NAD(P)_OxRdtase_dom_sf"/>
</dbReference>
<evidence type="ECO:0000313" key="3">
    <source>
        <dbReference type="EMBL" id="TDD98162.1"/>
    </source>
</evidence>
<keyword evidence="1" id="KW-0560">Oxidoreductase</keyword>
<dbReference type="GO" id="GO:0005829">
    <property type="term" value="C:cytosol"/>
    <property type="evidence" value="ECO:0007669"/>
    <property type="project" value="TreeGrafter"/>
</dbReference>
<accession>A0A4R5CL26</accession>
<gene>
    <name evidence="3" type="ORF">E1298_00410</name>
</gene>
<dbReference type="GO" id="GO:0016491">
    <property type="term" value="F:oxidoreductase activity"/>
    <property type="evidence" value="ECO:0007669"/>
    <property type="project" value="UniProtKB-KW"/>
</dbReference>
<evidence type="ECO:0000259" key="2">
    <source>
        <dbReference type="Pfam" id="PF00248"/>
    </source>
</evidence>
<dbReference type="PANTHER" id="PTHR43364">
    <property type="entry name" value="NADH-SPECIFIC METHYLGLYOXAL REDUCTASE-RELATED"/>
    <property type="match status" value="1"/>
</dbReference>
<dbReference type="RefSeq" id="WP_131888683.1">
    <property type="nucleotide sequence ID" value="NZ_SMKU01000001.1"/>
</dbReference>
<organism evidence="3 4">
    <name type="scientific">Actinomadura rubrisoli</name>
    <dbReference type="NCBI Taxonomy" id="2530368"/>
    <lineage>
        <taxon>Bacteria</taxon>
        <taxon>Bacillati</taxon>
        <taxon>Actinomycetota</taxon>
        <taxon>Actinomycetes</taxon>
        <taxon>Streptosporangiales</taxon>
        <taxon>Thermomonosporaceae</taxon>
        <taxon>Actinomadura</taxon>
    </lineage>
</organism>
<dbReference type="Pfam" id="PF00248">
    <property type="entry name" value="Aldo_ket_red"/>
    <property type="match status" value="1"/>
</dbReference>
<dbReference type="EMBL" id="SMKU01000001">
    <property type="protein sequence ID" value="TDD98162.1"/>
    <property type="molecule type" value="Genomic_DNA"/>
</dbReference>
<dbReference type="Proteomes" id="UP000294513">
    <property type="component" value="Unassembled WGS sequence"/>
</dbReference>
<dbReference type="OrthoDB" id="9768793at2"/>
<dbReference type="InterPro" id="IPR050523">
    <property type="entry name" value="AKR_Detox_Biosynth"/>
</dbReference>
<sequence>MNRTTLGTSGFEISEFVFGAGSIGGVGASASTRAHGLSPEEGFQRLDEARELGITIIDTADSYGGGESEKTVGRWLHERRPEDFVVSTKVGLISRPDGSRGVDLSRPHIERRLARSIERLGRVDLYLSHVPDPGTPIEETLEAFTRAQESGLIGAYGVSNVDRQKLETILQTADAKSLHRPVVVENRLNLLDRGDEAELLPLVVAEGLAYTPFSPLAGGVLSERYLDGASPEAGSRIAVAGDLYYKGFHSPENLERVAALRERAKERSTSVSGLALAWLRDHPAVTAPIVAPRTSAQWDAVHDAMGIRLDGDEHAEISGIFPRRAAGR</sequence>
<name>A0A4R5CL26_9ACTN</name>
<dbReference type="AlphaFoldDB" id="A0A4R5CL26"/>
<feature type="domain" description="NADP-dependent oxidoreductase" evidence="2">
    <location>
        <begin position="27"/>
        <end position="319"/>
    </location>
</feature>